<dbReference type="Pfam" id="PF07876">
    <property type="entry name" value="Dabb"/>
    <property type="match status" value="1"/>
</dbReference>
<dbReference type="Gene3D" id="3.30.70.100">
    <property type="match status" value="1"/>
</dbReference>
<name>A0A382JYA1_9ZZZZ</name>
<feature type="transmembrane region" description="Helical" evidence="3">
    <location>
        <begin position="25"/>
        <end position="46"/>
    </location>
</feature>
<dbReference type="SMART" id="SM00886">
    <property type="entry name" value="Dabb"/>
    <property type="match status" value="1"/>
</dbReference>
<feature type="domain" description="Stress-response A/B barrel" evidence="4">
    <location>
        <begin position="70"/>
        <end position="166"/>
    </location>
</feature>
<dbReference type="SUPFAM" id="SSF54909">
    <property type="entry name" value="Dimeric alpha+beta barrel"/>
    <property type="match status" value="1"/>
</dbReference>
<organism evidence="5">
    <name type="scientific">marine metagenome</name>
    <dbReference type="NCBI Taxonomy" id="408172"/>
    <lineage>
        <taxon>unclassified sequences</taxon>
        <taxon>metagenomes</taxon>
        <taxon>ecological metagenomes</taxon>
    </lineage>
</organism>
<keyword evidence="2" id="KW-0175">Coiled coil</keyword>
<keyword evidence="3" id="KW-0812">Transmembrane</keyword>
<dbReference type="AlphaFoldDB" id="A0A382JYA1"/>
<evidence type="ECO:0000259" key="4">
    <source>
        <dbReference type="PROSITE" id="PS51502"/>
    </source>
</evidence>
<accession>A0A382JYA1</accession>
<comment type="subunit">
    <text evidence="1">Homodimer.</text>
</comment>
<dbReference type="PANTHER" id="PTHR33178:SF10">
    <property type="entry name" value="STRESS-RESPONSE A_B BARREL DOMAIN-CONTAINING PROTEIN"/>
    <property type="match status" value="1"/>
</dbReference>
<evidence type="ECO:0000256" key="1">
    <source>
        <dbReference type="ARBA" id="ARBA00011738"/>
    </source>
</evidence>
<feature type="coiled-coil region" evidence="2">
    <location>
        <begin position="80"/>
        <end position="107"/>
    </location>
</feature>
<dbReference type="InterPro" id="IPR011008">
    <property type="entry name" value="Dimeric_a/b-barrel"/>
</dbReference>
<evidence type="ECO:0000313" key="5">
    <source>
        <dbReference type="EMBL" id="SVC17484.1"/>
    </source>
</evidence>
<reference evidence="5" key="1">
    <citation type="submission" date="2018-05" db="EMBL/GenBank/DDBJ databases">
        <authorList>
            <person name="Lanie J.A."/>
            <person name="Ng W.-L."/>
            <person name="Kazmierczak K.M."/>
            <person name="Andrzejewski T.M."/>
            <person name="Davidsen T.M."/>
            <person name="Wayne K.J."/>
            <person name="Tettelin H."/>
            <person name="Glass J.I."/>
            <person name="Rusch D."/>
            <person name="Podicherti R."/>
            <person name="Tsui H.-C.T."/>
            <person name="Winkler M.E."/>
        </authorList>
    </citation>
    <scope>NUCLEOTIDE SEQUENCE</scope>
</reference>
<dbReference type="EMBL" id="UINC01077397">
    <property type="protein sequence ID" value="SVC17484.1"/>
    <property type="molecule type" value="Genomic_DNA"/>
</dbReference>
<sequence length="168" mass="18696">MAGAYGGEDLNYTTHATYAMTTKKFFLNLIAWATLVAGMGLVSNGVEAAKPKQKPAAKAESKTKGKVKMIRHVVCFKFKEDATKEQIAKVEKAFEDLKKKKKIAEIENLEWGTNNSPEGLNKGFTHCFILSFADEKARDAYLPHPDHKAFGEILKPILDDVFVIDFAK</sequence>
<evidence type="ECO:0000256" key="3">
    <source>
        <dbReference type="SAM" id="Phobius"/>
    </source>
</evidence>
<dbReference type="PANTHER" id="PTHR33178">
    <property type="match status" value="1"/>
</dbReference>
<gene>
    <name evidence="5" type="ORF">METZ01_LOCUS270338</name>
</gene>
<proteinExistence type="predicted"/>
<dbReference type="PROSITE" id="PS51502">
    <property type="entry name" value="S_R_A_B_BARREL"/>
    <property type="match status" value="1"/>
</dbReference>
<keyword evidence="3" id="KW-0472">Membrane</keyword>
<dbReference type="InterPro" id="IPR013097">
    <property type="entry name" value="Dabb"/>
</dbReference>
<protein>
    <recommendedName>
        <fullName evidence="4">Stress-response A/B barrel domain-containing protein</fullName>
    </recommendedName>
</protein>
<dbReference type="InterPro" id="IPR044662">
    <property type="entry name" value="HS1/DABB1-like"/>
</dbReference>
<evidence type="ECO:0000256" key="2">
    <source>
        <dbReference type="SAM" id="Coils"/>
    </source>
</evidence>
<keyword evidence="3" id="KW-1133">Transmembrane helix</keyword>